<dbReference type="CDD" id="cd02588">
    <property type="entry name" value="HAD_L2-DEX"/>
    <property type="match status" value="1"/>
</dbReference>
<organism evidence="2 3">
    <name type="scientific">Kaustia mangrovi</name>
    <dbReference type="NCBI Taxonomy" id="2593653"/>
    <lineage>
        <taxon>Bacteria</taxon>
        <taxon>Pseudomonadati</taxon>
        <taxon>Pseudomonadota</taxon>
        <taxon>Alphaproteobacteria</taxon>
        <taxon>Hyphomicrobiales</taxon>
        <taxon>Parvibaculaceae</taxon>
        <taxon>Kaustia</taxon>
    </lineage>
</organism>
<dbReference type="NCBIfam" id="TIGR01493">
    <property type="entry name" value="HAD-SF-IA-v2"/>
    <property type="match status" value="1"/>
</dbReference>
<gene>
    <name evidence="2" type="ORF">HW532_18055</name>
</gene>
<dbReference type="InterPro" id="IPR006439">
    <property type="entry name" value="HAD-SF_hydro_IA"/>
</dbReference>
<dbReference type="EMBL" id="CP058214">
    <property type="protein sequence ID" value="QPC44435.1"/>
    <property type="molecule type" value="Genomic_DNA"/>
</dbReference>
<dbReference type="InterPro" id="IPR051540">
    <property type="entry name" value="S-2-haloacid_dehalogenase"/>
</dbReference>
<name>A0A7S8C6R0_9HYPH</name>
<dbReference type="Gene3D" id="3.40.50.1000">
    <property type="entry name" value="HAD superfamily/HAD-like"/>
    <property type="match status" value="1"/>
</dbReference>
<dbReference type="InterPro" id="IPR036412">
    <property type="entry name" value="HAD-like_sf"/>
</dbReference>
<evidence type="ECO:0000256" key="1">
    <source>
        <dbReference type="ARBA" id="ARBA00022801"/>
    </source>
</evidence>
<keyword evidence="1" id="KW-0378">Hydrolase</keyword>
<dbReference type="PANTHER" id="PTHR43316">
    <property type="entry name" value="HYDROLASE, HALOACID DELAHOGENASE-RELATED"/>
    <property type="match status" value="1"/>
</dbReference>
<dbReference type="NCBIfam" id="TIGR01428">
    <property type="entry name" value="HAD_type_II"/>
    <property type="match status" value="1"/>
</dbReference>
<dbReference type="PANTHER" id="PTHR43316:SF9">
    <property type="entry name" value="ACID DEHALOGENASE, PUTATIVE (AFU_ORTHOLOGUE AFUA_6G14460)-RELATED"/>
    <property type="match status" value="1"/>
</dbReference>
<dbReference type="Pfam" id="PF00702">
    <property type="entry name" value="Hydrolase"/>
    <property type="match status" value="1"/>
</dbReference>
<dbReference type="GO" id="GO:0019120">
    <property type="term" value="F:hydrolase activity, acting on acid halide bonds, in C-halide compounds"/>
    <property type="evidence" value="ECO:0007669"/>
    <property type="project" value="InterPro"/>
</dbReference>
<reference evidence="2 3" key="1">
    <citation type="submission" date="2020-06" db="EMBL/GenBank/DDBJ databases">
        <title>Genome sequence of 2 isolates from Red Sea Mangroves.</title>
        <authorList>
            <person name="Sefrji F."/>
            <person name="Michoud G."/>
            <person name="Merlino G."/>
            <person name="Daffonchio D."/>
        </authorList>
    </citation>
    <scope>NUCLEOTIDE SEQUENCE [LARGE SCALE GENOMIC DNA]</scope>
    <source>
        <strain evidence="2 3">R1DC25</strain>
    </source>
</reference>
<dbReference type="InterPro" id="IPR006328">
    <property type="entry name" value="2-HAD"/>
</dbReference>
<evidence type="ECO:0000313" key="3">
    <source>
        <dbReference type="Proteomes" id="UP000593594"/>
    </source>
</evidence>
<dbReference type="Proteomes" id="UP000593594">
    <property type="component" value="Chromosome"/>
</dbReference>
<protein>
    <submittedName>
        <fullName evidence="2">Haloacid dehalogenase type II</fullName>
    </submittedName>
</protein>
<accession>A0A7S8C6R0</accession>
<proteinExistence type="predicted"/>
<dbReference type="SFLD" id="SFLDG01129">
    <property type="entry name" value="C1.5:_HAD__Beta-PGM__Phosphata"/>
    <property type="match status" value="1"/>
</dbReference>
<dbReference type="InterPro" id="IPR023214">
    <property type="entry name" value="HAD_sf"/>
</dbReference>
<dbReference type="RefSeq" id="WP_213161804.1">
    <property type="nucleotide sequence ID" value="NZ_CP058214.1"/>
</dbReference>
<dbReference type="Gene3D" id="1.10.150.750">
    <property type="match status" value="1"/>
</dbReference>
<dbReference type="KEGG" id="kmn:HW532_18055"/>
<sequence length="244" mass="27806">MKLTDFKVLTFDCYGTLIDWESGMVENLKPLTDRLETAPTRNEILEAHARHESSQQRQTPALAYHRLLAIVYRRIAEEWGLEVPWEECLTYGRSVKNWPAFPDSAEALSYLKQHYKLVILSNVDNDSFMGSNEKLGVTFDAVYTAEDVGSYKPSDRNFDYMLDKLSTLGVEKGDILHTAESLFHDHEPGNRAGLASCWIYRRHDQEGFGATMTPGAMPRYDFRFTSMAELADAHRAELAASKTR</sequence>
<evidence type="ECO:0000313" key="2">
    <source>
        <dbReference type="EMBL" id="QPC44435.1"/>
    </source>
</evidence>
<dbReference type="AlphaFoldDB" id="A0A7S8C6R0"/>
<keyword evidence="3" id="KW-1185">Reference proteome</keyword>
<dbReference type="SUPFAM" id="SSF56784">
    <property type="entry name" value="HAD-like"/>
    <property type="match status" value="1"/>
</dbReference>
<dbReference type="SFLD" id="SFLDS00003">
    <property type="entry name" value="Haloacid_Dehalogenase"/>
    <property type="match status" value="1"/>
</dbReference>